<protein>
    <submittedName>
        <fullName evidence="1">Uncharacterized protein</fullName>
    </submittedName>
</protein>
<dbReference type="EMBL" id="DP000086">
    <property type="protein sequence ID" value="ABG66036.1"/>
    <property type="molecule type" value="Genomic_DNA"/>
</dbReference>
<reference evidence="1" key="3">
    <citation type="submission" date="2006-07" db="EMBL/GenBank/DDBJ databases">
        <authorList>
            <person name="Buell R."/>
        </authorList>
    </citation>
    <scope>NUCLEOTIDE SEQUENCE</scope>
</reference>
<name>Q109T0_ORYSJ</name>
<gene>
    <name evidence="1" type="ordered locus">LOC_Os10g22184</name>
</gene>
<organism evidence="1">
    <name type="scientific">Oryza sativa subsp. japonica</name>
    <name type="common">Rice</name>
    <dbReference type="NCBI Taxonomy" id="39947"/>
    <lineage>
        <taxon>Eukaryota</taxon>
        <taxon>Viridiplantae</taxon>
        <taxon>Streptophyta</taxon>
        <taxon>Embryophyta</taxon>
        <taxon>Tracheophyta</taxon>
        <taxon>Spermatophyta</taxon>
        <taxon>Magnoliopsida</taxon>
        <taxon>Liliopsida</taxon>
        <taxon>Poales</taxon>
        <taxon>Poaceae</taxon>
        <taxon>BOP clade</taxon>
        <taxon>Oryzoideae</taxon>
        <taxon>Oryzeae</taxon>
        <taxon>Oryzinae</taxon>
        <taxon>Oryza</taxon>
        <taxon>Oryza sativa</taxon>
    </lineage>
</organism>
<sequence length="73" mass="7978">MGVIAQSGHPPLATPQPRAHETVLGIQKKGKGEQPGLRTCIHTESSTQKLLLLTFQAVHMLGLAWGRICILRR</sequence>
<evidence type="ECO:0000313" key="1">
    <source>
        <dbReference type="EMBL" id="ABG66036.1"/>
    </source>
</evidence>
<dbReference type="AlphaFoldDB" id="Q109T0"/>
<reference evidence="1" key="2">
    <citation type="submission" date="2003-05" db="EMBL/GenBank/DDBJ databases">
        <authorList>
            <person name="Buell C.R."/>
            <person name="Wing R.A."/>
            <person name="McCombie W.R."/>
            <person name="Messing J."/>
            <person name="Yuan Q."/>
            <person name="Ouyang S."/>
        </authorList>
    </citation>
    <scope>NUCLEOTIDE SEQUENCE</scope>
</reference>
<accession>Q109T0</accession>
<proteinExistence type="predicted"/>
<reference evidence="1" key="1">
    <citation type="journal article" date="2003" name="Science">
        <title>In-depth view of structure, activity, and evolution of rice chromosome 10.</title>
        <authorList>
            <consortium name="Rice Chromosome 10 Sequencing Consortium"/>
        </authorList>
    </citation>
    <scope>NUCLEOTIDE SEQUENCE [LARGE SCALE GENOMIC DNA]</scope>
</reference>